<evidence type="ECO:0000313" key="1">
    <source>
        <dbReference type="EMBL" id="AEG17871.1"/>
    </source>
</evidence>
<sequence length="66" mass="7875">MDLDIKNKEIKGLKELESKIKLKKEMNPYYSRIYIPKDLLKNKIKFNVLVYGTENPYQITKPENKS</sequence>
<keyword evidence="2" id="KW-1185">Reference proteome</keyword>
<protein>
    <submittedName>
        <fullName evidence="1">Uncharacterized protein</fullName>
    </submittedName>
</protein>
<dbReference type="Proteomes" id="UP000009231">
    <property type="component" value="Chromosome"/>
</dbReference>
<dbReference type="KEGG" id="mew:MSWAN_0844"/>
<dbReference type="RefSeq" id="WP_013825373.1">
    <property type="nucleotide sequence ID" value="NC_015574.1"/>
</dbReference>
<proteinExistence type="predicted"/>
<organism evidence="1 2">
    <name type="scientific">Methanobacterium paludis (strain DSM 25820 / JCM 18151 / SWAN1)</name>
    <dbReference type="NCBI Taxonomy" id="868131"/>
    <lineage>
        <taxon>Archaea</taxon>
        <taxon>Methanobacteriati</taxon>
        <taxon>Methanobacteriota</taxon>
        <taxon>Methanomada group</taxon>
        <taxon>Methanobacteria</taxon>
        <taxon>Methanobacteriales</taxon>
        <taxon>Methanobacteriaceae</taxon>
        <taxon>Methanobacterium</taxon>
    </lineage>
</organism>
<dbReference type="EMBL" id="CP002772">
    <property type="protein sequence ID" value="AEG17871.1"/>
    <property type="molecule type" value="Genomic_DNA"/>
</dbReference>
<evidence type="ECO:0000313" key="2">
    <source>
        <dbReference type="Proteomes" id="UP000009231"/>
    </source>
</evidence>
<name>F6D1R8_METPW</name>
<accession>F6D1R8</accession>
<dbReference type="GeneID" id="10668346"/>
<reference evidence="1 2" key="1">
    <citation type="journal article" date="2014" name="Int. J. Syst. Evol. Microbiol.">
        <title>Methanobacterium paludis sp. nov. and a novel strain of Methanobacterium lacus isolated from northern peatlands.</title>
        <authorList>
            <person name="Cadillo-Quiroz H."/>
            <person name="Brauer S.L."/>
            <person name="Goodson N."/>
            <person name="Yavitt J.B."/>
            <person name="Zinder S.H."/>
        </authorList>
    </citation>
    <scope>NUCLEOTIDE SEQUENCE [LARGE SCALE GENOMIC DNA]</scope>
    <source>
        <strain evidence="2">DSM 25820 / JCM 18151 / SWAN1</strain>
    </source>
</reference>
<dbReference type="AlphaFoldDB" id="F6D1R8"/>
<dbReference type="HOGENOM" id="CLU_2820942_0_0_2"/>
<gene>
    <name evidence="1" type="ordered locus">MSWAN_0844</name>
</gene>